<keyword evidence="4" id="KW-1185">Reference proteome</keyword>
<gene>
    <name evidence="3" type="ORF">MPDQ_006190</name>
</gene>
<dbReference type="AlphaFoldDB" id="A0A507QV16"/>
<dbReference type="Proteomes" id="UP000319663">
    <property type="component" value="Unassembled WGS sequence"/>
</dbReference>
<evidence type="ECO:0000313" key="3">
    <source>
        <dbReference type="EMBL" id="TQB73105.1"/>
    </source>
</evidence>
<dbReference type="EMBL" id="VIFY01000050">
    <property type="protein sequence ID" value="TQB73105.1"/>
    <property type="molecule type" value="Genomic_DNA"/>
</dbReference>
<dbReference type="PANTHER" id="PTHR37534:SF25">
    <property type="entry name" value="ZN(II)2CYS6 TRANSCRIPTION FACTOR (EUROFUNG)"/>
    <property type="match status" value="1"/>
</dbReference>
<evidence type="ECO:0000256" key="1">
    <source>
        <dbReference type="ARBA" id="ARBA00004123"/>
    </source>
</evidence>
<reference evidence="3 4" key="1">
    <citation type="submission" date="2019-06" db="EMBL/GenBank/DDBJ databases">
        <title>Wine fermentation using esterase from Monascus purpureus.</title>
        <authorList>
            <person name="Geng C."/>
            <person name="Zhang Y."/>
        </authorList>
    </citation>
    <scope>NUCLEOTIDE SEQUENCE [LARGE SCALE GENOMIC DNA]</scope>
    <source>
        <strain evidence="3">HQ1</strain>
    </source>
</reference>
<dbReference type="GO" id="GO:0045944">
    <property type="term" value="P:positive regulation of transcription by RNA polymerase II"/>
    <property type="evidence" value="ECO:0007669"/>
    <property type="project" value="TreeGrafter"/>
</dbReference>
<sequence>MEEQETEPYVDQALTFESCGVLSSPLVDFASSVSSLPFDSHATQSPLLGQSPSPICLSDHEARLVRHWIDNLSPWADAGDPRNHFATVVPQRAMYHSTLRLALLAVSSKHMSLLSLCDRDDGSQYYDECISHLIPAISQIEESGDENVLVATILLRMYEEFSVEDNRCHLLGITRLVESVTKFLSSGGLGEAASWVVLRQVIYIILVSKEAISIRLENFKQSSSFLKRDEYSWSNIMTLLLTKVLCMAFAPQDNISAEDWRRLDAEINEWDASKPDTFKPLTVRQSKLESRNAFPEIWMLGICQGMHLLLFSGLQELLNKANQHHIEVVAMQHFHVAKIFIKIHEPLQAKPGFEMFKAYAEKEDSVIEHLRAIIGLTLGNPRVPCAWLTTSHTLACCGCYLRHPKERAMVLDLLRDVPRALGWQNQSVVSTLEYQWSERDRDLAR</sequence>
<dbReference type="PANTHER" id="PTHR37534">
    <property type="entry name" value="TRANSCRIPTIONAL ACTIVATOR PROTEIN UGA3"/>
    <property type="match status" value="1"/>
</dbReference>
<dbReference type="GO" id="GO:0005634">
    <property type="term" value="C:nucleus"/>
    <property type="evidence" value="ECO:0007669"/>
    <property type="project" value="UniProtKB-SubCell"/>
</dbReference>
<dbReference type="InterPro" id="IPR021858">
    <property type="entry name" value="Fun_TF"/>
</dbReference>
<protein>
    <submittedName>
        <fullName evidence="3">Uncharacterized protein</fullName>
    </submittedName>
</protein>
<evidence type="ECO:0000313" key="4">
    <source>
        <dbReference type="Proteomes" id="UP000319663"/>
    </source>
</evidence>
<dbReference type="GO" id="GO:0003700">
    <property type="term" value="F:DNA-binding transcription factor activity"/>
    <property type="evidence" value="ECO:0007669"/>
    <property type="project" value="TreeGrafter"/>
</dbReference>
<name>A0A507QV16_MONPU</name>
<comment type="caution">
    <text evidence="3">The sequence shown here is derived from an EMBL/GenBank/DDBJ whole genome shotgun (WGS) entry which is preliminary data.</text>
</comment>
<dbReference type="Pfam" id="PF11951">
    <property type="entry name" value="Fungal_trans_2"/>
    <property type="match status" value="1"/>
</dbReference>
<dbReference type="GO" id="GO:0000976">
    <property type="term" value="F:transcription cis-regulatory region binding"/>
    <property type="evidence" value="ECO:0007669"/>
    <property type="project" value="TreeGrafter"/>
</dbReference>
<proteinExistence type="predicted"/>
<dbReference type="STRING" id="5098.A0A507QV16"/>
<comment type="subcellular location">
    <subcellularLocation>
        <location evidence="1">Nucleus</location>
    </subcellularLocation>
</comment>
<accession>A0A507QV16</accession>
<organism evidence="3 4">
    <name type="scientific">Monascus purpureus</name>
    <name type="common">Red mold</name>
    <name type="synonym">Monascus anka</name>
    <dbReference type="NCBI Taxonomy" id="5098"/>
    <lineage>
        <taxon>Eukaryota</taxon>
        <taxon>Fungi</taxon>
        <taxon>Dikarya</taxon>
        <taxon>Ascomycota</taxon>
        <taxon>Pezizomycotina</taxon>
        <taxon>Eurotiomycetes</taxon>
        <taxon>Eurotiomycetidae</taxon>
        <taxon>Eurotiales</taxon>
        <taxon>Aspergillaceae</taxon>
        <taxon>Monascus</taxon>
    </lineage>
</organism>
<evidence type="ECO:0000256" key="2">
    <source>
        <dbReference type="ARBA" id="ARBA00023242"/>
    </source>
</evidence>
<keyword evidence="2" id="KW-0539">Nucleus</keyword>